<dbReference type="AlphaFoldDB" id="A0A7J6TPL4"/>
<proteinExistence type="predicted"/>
<feature type="coiled-coil region" evidence="9">
    <location>
        <begin position="274"/>
        <end position="301"/>
    </location>
</feature>
<reference evidence="11 12" key="1">
    <citation type="submission" date="2020-04" db="EMBL/GenBank/DDBJ databases">
        <title>Perkinsus olseni comparative genomics.</title>
        <authorList>
            <person name="Bogema D.R."/>
        </authorList>
    </citation>
    <scope>NUCLEOTIDE SEQUENCE [LARGE SCALE GENOMIC DNA]</scope>
    <source>
        <strain evidence="11 12">ATCC PRA-207</strain>
    </source>
</reference>
<gene>
    <name evidence="11" type="primary">WDR96_2</name>
    <name evidence="11" type="ORF">FOZ63_023075</name>
</gene>
<dbReference type="PANTHER" id="PTHR14885:SF1">
    <property type="entry name" value="CILIA- AND FLAGELLA-ASSOCIATED PROTEIN 43"/>
    <property type="match status" value="1"/>
</dbReference>
<feature type="compositionally biased region" description="Polar residues" evidence="10">
    <location>
        <begin position="755"/>
        <end position="764"/>
    </location>
</feature>
<evidence type="ECO:0000256" key="8">
    <source>
        <dbReference type="ARBA" id="ARBA00023273"/>
    </source>
</evidence>
<dbReference type="GO" id="GO:0060271">
    <property type="term" value="P:cilium assembly"/>
    <property type="evidence" value="ECO:0007669"/>
    <property type="project" value="TreeGrafter"/>
</dbReference>
<protein>
    <submittedName>
        <fullName evidence="11">WD repeat domain 96</fullName>
    </submittedName>
</protein>
<feature type="non-terminal residue" evidence="11">
    <location>
        <position position="846"/>
    </location>
</feature>
<comment type="subcellular location">
    <subcellularLocation>
        <location evidence="1">Cell projection</location>
        <location evidence="1">Cilium</location>
    </subcellularLocation>
    <subcellularLocation>
        <location evidence="2">Cytoplasm</location>
        <location evidence="2">Cytoskeleton</location>
    </subcellularLocation>
</comment>
<evidence type="ECO:0000256" key="6">
    <source>
        <dbReference type="ARBA" id="ARBA00023054"/>
    </source>
</evidence>
<evidence type="ECO:0000256" key="7">
    <source>
        <dbReference type="ARBA" id="ARBA00023212"/>
    </source>
</evidence>
<dbReference type="Proteomes" id="UP000553632">
    <property type="component" value="Unassembled WGS sequence"/>
</dbReference>
<keyword evidence="3" id="KW-0963">Cytoplasm</keyword>
<dbReference type="OMA" id="VAWERFC"/>
<feature type="coiled-coil region" evidence="9">
    <location>
        <begin position="338"/>
        <end position="393"/>
    </location>
</feature>
<evidence type="ECO:0000256" key="5">
    <source>
        <dbReference type="ARBA" id="ARBA00022737"/>
    </source>
</evidence>
<keyword evidence="8" id="KW-0966">Cell projection</keyword>
<dbReference type="GO" id="GO:0005930">
    <property type="term" value="C:axoneme"/>
    <property type="evidence" value="ECO:0007669"/>
    <property type="project" value="TreeGrafter"/>
</dbReference>
<sequence length="846" mass="96935">PINICGGQEDYLINWGRCRWELPQPISGTAESTKAAEDAVRAPEAGAQADAPAMERTASSFGGYISADPGLAYPCFPAADTTSVDFLYDPTELVSSPRRRIQVNLLNEMCMDYKRAFNTVFDRVKAEKTKAVEHISERVHRIHAILKELKSEESPPVDPAARELPTGENPESVLEVSDKEIRAEKWICKEERARLDAEAAAETERLRKLQEDDGGRQKALITMMGGTLKTKKDLSPLEVRLEREEWMDAVPEEEMDEDQKAAFADQLAREKALAEEQEAYRTRLGGELEQLKAEIKESSAAFDDGLLKELYRTRVETDLKILTQELLVLQHHLALRQSQEDNAAVERLNQRIVEVRKKVAECRAEFEDFSLIVRDLEREADEIVRQERDYVSNFKQQFSSANTGIDTEDFNQLLALFRTTLPGEDVNKDNTATSNKNAYHGRTLMSHNLLNRPSSRSRIVGGWRHEDSEEFSYLDTMEDYELNTPTMDDIAVFQYPDDCPEGIDEELFGRAMRLRRERCKLDLEIRRMNALLDIATRRQWCHRQRLEKALSDEKILLDQLASQREVILTEKFDTEVAIMVRQGLLNLPEAPVATDCSDAIVVPAEEAIEIRNRHIIALAKEKLAVLHKIKDFRKKLNLVEWEQAVLTLEKEDLEERSRDIQMMRVTKDLQTVLSESSKNPDGKRETKNVEDALKKLIEKVEQSGAEKEAALIKELELVKRTNDRQRQENEELKRKADELRRTVAQRESIRALQDSHASQDSEGSSVYRAGEKRIPIGGGGRIEENAREIREAQARFEESRLHREQIDMARSHTKEIQKLRAVLDGYRQRTFPSFVHVHQSREAPDG</sequence>
<feature type="region of interest" description="Disordered" evidence="10">
    <location>
        <begin position="150"/>
        <end position="174"/>
    </location>
</feature>
<keyword evidence="6 9" id="KW-0175">Coiled coil</keyword>
<evidence type="ECO:0000256" key="4">
    <source>
        <dbReference type="ARBA" id="ARBA00022574"/>
    </source>
</evidence>
<comment type="caution">
    <text evidence="11">The sequence shown here is derived from an EMBL/GenBank/DDBJ whole genome shotgun (WGS) entry which is preliminary data.</text>
</comment>
<dbReference type="EMBL" id="JABANO010009208">
    <property type="protein sequence ID" value="KAF4747258.1"/>
    <property type="molecule type" value="Genomic_DNA"/>
</dbReference>
<keyword evidence="5" id="KW-0677">Repeat</keyword>
<dbReference type="Pfam" id="PF25828">
    <property type="entry name" value="CC_Cfap43"/>
    <property type="match status" value="2"/>
</dbReference>
<feature type="region of interest" description="Disordered" evidence="10">
    <location>
        <begin position="748"/>
        <end position="781"/>
    </location>
</feature>
<evidence type="ECO:0000313" key="11">
    <source>
        <dbReference type="EMBL" id="KAF4747258.1"/>
    </source>
</evidence>
<evidence type="ECO:0000256" key="1">
    <source>
        <dbReference type="ARBA" id="ARBA00004138"/>
    </source>
</evidence>
<keyword evidence="4" id="KW-0853">WD repeat</keyword>
<evidence type="ECO:0000256" key="2">
    <source>
        <dbReference type="ARBA" id="ARBA00004245"/>
    </source>
</evidence>
<keyword evidence="12" id="KW-1185">Reference proteome</keyword>
<evidence type="ECO:0000256" key="3">
    <source>
        <dbReference type="ARBA" id="ARBA00022490"/>
    </source>
</evidence>
<dbReference type="PANTHER" id="PTHR14885">
    <property type="entry name" value="CILIA- AND FLAGELLA-ASSOCIATED PROTEIN 43-RELATED"/>
    <property type="match status" value="1"/>
</dbReference>
<evidence type="ECO:0000256" key="10">
    <source>
        <dbReference type="SAM" id="MobiDB-lite"/>
    </source>
</evidence>
<evidence type="ECO:0000256" key="9">
    <source>
        <dbReference type="SAM" id="Coils"/>
    </source>
</evidence>
<organism evidence="11 12">
    <name type="scientific">Perkinsus olseni</name>
    <name type="common">Perkinsus atlanticus</name>
    <dbReference type="NCBI Taxonomy" id="32597"/>
    <lineage>
        <taxon>Eukaryota</taxon>
        <taxon>Sar</taxon>
        <taxon>Alveolata</taxon>
        <taxon>Perkinsozoa</taxon>
        <taxon>Perkinsea</taxon>
        <taxon>Perkinsida</taxon>
        <taxon>Perkinsidae</taxon>
        <taxon>Perkinsus</taxon>
    </lineage>
</organism>
<evidence type="ECO:0000313" key="12">
    <source>
        <dbReference type="Proteomes" id="UP000553632"/>
    </source>
</evidence>
<name>A0A7J6TPL4_PEROL</name>
<keyword evidence="7" id="KW-0206">Cytoskeleton</keyword>
<accession>A0A7J6TPL4</accession>